<evidence type="ECO:0000313" key="1">
    <source>
        <dbReference type="EMBL" id="KAB1218823.1"/>
    </source>
</evidence>
<evidence type="ECO:0000313" key="2">
    <source>
        <dbReference type="Proteomes" id="UP000516437"/>
    </source>
</evidence>
<dbReference type="OrthoDB" id="4062651at2759"/>
<keyword evidence="2" id="KW-1185">Reference proteome</keyword>
<accession>A0A6A1W1R7</accession>
<protein>
    <submittedName>
        <fullName evidence="1">Uncharacterized protein</fullName>
    </submittedName>
</protein>
<dbReference type="EMBL" id="RXIC02000021">
    <property type="protein sequence ID" value="KAB1218823.1"/>
    <property type="molecule type" value="Genomic_DNA"/>
</dbReference>
<dbReference type="AlphaFoldDB" id="A0A6A1W1R7"/>
<proteinExistence type="predicted"/>
<dbReference type="Proteomes" id="UP000516437">
    <property type="component" value="Chromosome 3"/>
</dbReference>
<gene>
    <name evidence="1" type="ORF">CJ030_MR3G007322</name>
</gene>
<reference evidence="1 2" key="1">
    <citation type="journal article" date="2019" name="Plant Biotechnol. J.">
        <title>The red bayberry genome and genetic basis of sex determination.</title>
        <authorList>
            <person name="Jia H.M."/>
            <person name="Jia H.J."/>
            <person name="Cai Q.L."/>
            <person name="Wang Y."/>
            <person name="Zhao H.B."/>
            <person name="Yang W.F."/>
            <person name="Wang G.Y."/>
            <person name="Li Y.H."/>
            <person name="Zhan D.L."/>
            <person name="Shen Y.T."/>
            <person name="Niu Q.F."/>
            <person name="Chang L."/>
            <person name="Qiu J."/>
            <person name="Zhao L."/>
            <person name="Xie H.B."/>
            <person name="Fu W.Y."/>
            <person name="Jin J."/>
            <person name="Li X.W."/>
            <person name="Jiao Y."/>
            <person name="Zhou C.C."/>
            <person name="Tu T."/>
            <person name="Chai C.Y."/>
            <person name="Gao J.L."/>
            <person name="Fan L.J."/>
            <person name="van de Weg E."/>
            <person name="Wang J.Y."/>
            <person name="Gao Z.S."/>
        </authorList>
    </citation>
    <scope>NUCLEOTIDE SEQUENCE [LARGE SCALE GENOMIC DNA]</scope>
    <source>
        <tissue evidence="1">Leaves</tissue>
    </source>
</reference>
<sequence length="80" mass="9212">MVTRTRPTDDMFLGGRSLRKWVKNHFHARMERVIELSLMAASRDHSHEVKKMLEVTIGELLKLGILCTQESPSMSARCSR</sequence>
<organism evidence="1 2">
    <name type="scientific">Morella rubra</name>
    <name type="common">Chinese bayberry</name>
    <dbReference type="NCBI Taxonomy" id="262757"/>
    <lineage>
        <taxon>Eukaryota</taxon>
        <taxon>Viridiplantae</taxon>
        <taxon>Streptophyta</taxon>
        <taxon>Embryophyta</taxon>
        <taxon>Tracheophyta</taxon>
        <taxon>Spermatophyta</taxon>
        <taxon>Magnoliopsida</taxon>
        <taxon>eudicotyledons</taxon>
        <taxon>Gunneridae</taxon>
        <taxon>Pentapetalae</taxon>
        <taxon>rosids</taxon>
        <taxon>fabids</taxon>
        <taxon>Fagales</taxon>
        <taxon>Myricaceae</taxon>
        <taxon>Morella</taxon>
    </lineage>
</organism>
<name>A0A6A1W1R7_9ROSI</name>
<comment type="caution">
    <text evidence="1">The sequence shown here is derived from an EMBL/GenBank/DDBJ whole genome shotgun (WGS) entry which is preliminary data.</text>
</comment>